<feature type="region of interest" description="Disordered" evidence="1">
    <location>
        <begin position="1"/>
        <end position="33"/>
    </location>
</feature>
<protein>
    <submittedName>
        <fullName evidence="2">Uncharacterized protein</fullName>
    </submittedName>
</protein>
<dbReference type="EMBL" id="JANPWB010000009">
    <property type="protein sequence ID" value="KAJ1156844.1"/>
    <property type="molecule type" value="Genomic_DNA"/>
</dbReference>
<comment type="caution">
    <text evidence="2">The sequence shown here is derived from an EMBL/GenBank/DDBJ whole genome shotgun (WGS) entry which is preliminary data.</text>
</comment>
<keyword evidence="3" id="KW-1185">Reference proteome</keyword>
<feature type="compositionally biased region" description="Low complexity" evidence="1">
    <location>
        <begin position="18"/>
        <end position="33"/>
    </location>
</feature>
<sequence>MVSSSEEREKRAPPWLHAARGAARPAPLRAVPPTKGRSVIFQCLWGPSAAPGPKGAPRGFRRLTSFTSHRPKRPQVHSVGSGDQGFPRCSRVRPPPRTTILCVRPAGSFASTSQACGGSDNEGRPPGFTTAQSAGPAHSLGLSPAPREASCSASRSSGVRPDPGAWGARPRPPMSLPPGAHLSRQSGDHLGRRPPALLVSTFRISHSPPSVSGDSSGSSAPEVTPRPSTAPGRHVSASTPDPV</sequence>
<proteinExistence type="predicted"/>
<feature type="region of interest" description="Disordered" evidence="1">
    <location>
        <begin position="66"/>
        <end position="92"/>
    </location>
</feature>
<evidence type="ECO:0000313" key="2">
    <source>
        <dbReference type="EMBL" id="KAJ1156844.1"/>
    </source>
</evidence>
<feature type="compositionally biased region" description="Low complexity" evidence="1">
    <location>
        <begin position="205"/>
        <end position="219"/>
    </location>
</feature>
<feature type="region of interest" description="Disordered" evidence="1">
    <location>
        <begin position="109"/>
        <end position="243"/>
    </location>
</feature>
<accession>A0AAV7S022</accession>
<organism evidence="2 3">
    <name type="scientific">Pleurodeles waltl</name>
    <name type="common">Iberian ribbed newt</name>
    <dbReference type="NCBI Taxonomy" id="8319"/>
    <lineage>
        <taxon>Eukaryota</taxon>
        <taxon>Metazoa</taxon>
        <taxon>Chordata</taxon>
        <taxon>Craniata</taxon>
        <taxon>Vertebrata</taxon>
        <taxon>Euteleostomi</taxon>
        <taxon>Amphibia</taxon>
        <taxon>Batrachia</taxon>
        <taxon>Caudata</taxon>
        <taxon>Salamandroidea</taxon>
        <taxon>Salamandridae</taxon>
        <taxon>Pleurodelinae</taxon>
        <taxon>Pleurodeles</taxon>
    </lineage>
</organism>
<reference evidence="2" key="1">
    <citation type="journal article" date="2022" name="bioRxiv">
        <title>Sequencing and chromosome-scale assembly of the giantPleurodeles waltlgenome.</title>
        <authorList>
            <person name="Brown T."/>
            <person name="Elewa A."/>
            <person name="Iarovenko S."/>
            <person name="Subramanian E."/>
            <person name="Araus A.J."/>
            <person name="Petzold A."/>
            <person name="Susuki M."/>
            <person name="Suzuki K.-i.T."/>
            <person name="Hayashi T."/>
            <person name="Toyoda A."/>
            <person name="Oliveira C."/>
            <person name="Osipova E."/>
            <person name="Leigh N.D."/>
            <person name="Simon A."/>
            <person name="Yun M.H."/>
        </authorList>
    </citation>
    <scope>NUCLEOTIDE SEQUENCE</scope>
    <source>
        <strain evidence="2">20211129_DDA</strain>
        <tissue evidence="2">Liver</tissue>
    </source>
</reference>
<feature type="compositionally biased region" description="Basic and acidic residues" evidence="1">
    <location>
        <begin position="1"/>
        <end position="12"/>
    </location>
</feature>
<gene>
    <name evidence="2" type="ORF">NDU88_009561</name>
</gene>
<dbReference type="Proteomes" id="UP001066276">
    <property type="component" value="Chromosome 5"/>
</dbReference>
<evidence type="ECO:0000256" key="1">
    <source>
        <dbReference type="SAM" id="MobiDB-lite"/>
    </source>
</evidence>
<evidence type="ECO:0000313" key="3">
    <source>
        <dbReference type="Proteomes" id="UP001066276"/>
    </source>
</evidence>
<name>A0AAV7S022_PLEWA</name>
<dbReference type="AlphaFoldDB" id="A0AAV7S022"/>